<protein>
    <recommendedName>
        <fullName evidence="2">alpha-L-fucosidase</fullName>
        <ecNumber evidence="2">3.2.1.51</ecNumber>
    </recommendedName>
</protein>
<evidence type="ECO:0000259" key="7">
    <source>
        <dbReference type="Pfam" id="PF01120"/>
    </source>
</evidence>
<comment type="similarity">
    <text evidence="1">Belongs to the glycosyl hydrolase 29 family.</text>
</comment>
<keyword evidence="11" id="KW-1185">Reference proteome</keyword>
<keyword evidence="5" id="KW-0326">Glycosidase</keyword>
<evidence type="ECO:0000256" key="6">
    <source>
        <dbReference type="SAM" id="SignalP"/>
    </source>
</evidence>
<dbReference type="EMBL" id="CP069450">
    <property type="protein sequence ID" value="QRO51617.1"/>
    <property type="molecule type" value="Genomic_DNA"/>
</dbReference>
<evidence type="ECO:0000256" key="4">
    <source>
        <dbReference type="ARBA" id="ARBA00022801"/>
    </source>
</evidence>
<dbReference type="GO" id="GO:0006004">
    <property type="term" value="P:fucose metabolic process"/>
    <property type="evidence" value="ECO:0007669"/>
    <property type="project" value="TreeGrafter"/>
</dbReference>
<reference evidence="8 11" key="2">
    <citation type="submission" date="2021-02" db="EMBL/GenBank/DDBJ databases">
        <title>FDA dAtabase for Regulatory Grade micrObial Sequences (FDA-ARGOS): Supporting development and validation of Infectious Disease Dx tests.</title>
        <authorList>
            <person name="Carlson P."/>
            <person name="Fischbach M."/>
            <person name="Hastie J."/>
            <person name="Bilen M."/>
            <person name="Cheng A."/>
            <person name="Tallon L."/>
            <person name="Sadzewicz L."/>
            <person name="Zhao X."/>
            <person name="Boylan J."/>
            <person name="Ott S."/>
            <person name="Bowen H."/>
            <person name="Vavikolanu K."/>
            <person name="Mehta A."/>
            <person name="Aluvathingal J."/>
            <person name="Nadendla S."/>
            <person name="Yan Y."/>
            <person name="Sichtig H."/>
        </authorList>
    </citation>
    <scope>NUCLEOTIDE SEQUENCE [LARGE SCALE GENOMIC DNA]</scope>
    <source>
        <strain evidence="8 11">FDAARGOS_1229</strain>
    </source>
</reference>
<dbReference type="SMR" id="A0A413INS8"/>
<keyword evidence="3 6" id="KW-0732">Signal</keyword>
<dbReference type="SMART" id="SM00812">
    <property type="entry name" value="Alpha_L_fucos"/>
    <property type="match status" value="1"/>
</dbReference>
<dbReference type="SUPFAM" id="SSF51445">
    <property type="entry name" value="(Trans)glycosidases"/>
    <property type="match status" value="1"/>
</dbReference>
<dbReference type="PANTHER" id="PTHR10030">
    <property type="entry name" value="ALPHA-L-FUCOSIDASE"/>
    <property type="match status" value="1"/>
</dbReference>
<dbReference type="OrthoDB" id="1389336at2"/>
<dbReference type="Proteomes" id="UP000654720">
    <property type="component" value="Chromosome"/>
</dbReference>
<dbReference type="GO" id="GO:0016139">
    <property type="term" value="P:glycoside catabolic process"/>
    <property type="evidence" value="ECO:0007669"/>
    <property type="project" value="TreeGrafter"/>
</dbReference>
<evidence type="ECO:0000256" key="3">
    <source>
        <dbReference type="ARBA" id="ARBA00022729"/>
    </source>
</evidence>
<proteinExistence type="inferred from homology"/>
<evidence type="ECO:0000313" key="10">
    <source>
        <dbReference type="Proteomes" id="UP000286063"/>
    </source>
</evidence>
<organism evidence="9 10">
    <name type="scientific">Butyricimonas virosa</name>
    <dbReference type="NCBI Taxonomy" id="544645"/>
    <lineage>
        <taxon>Bacteria</taxon>
        <taxon>Pseudomonadati</taxon>
        <taxon>Bacteroidota</taxon>
        <taxon>Bacteroidia</taxon>
        <taxon>Bacteroidales</taxon>
        <taxon>Odoribacteraceae</taxon>
        <taxon>Butyricimonas</taxon>
    </lineage>
</organism>
<dbReference type="PANTHER" id="PTHR10030:SF37">
    <property type="entry name" value="ALPHA-L-FUCOSIDASE-RELATED"/>
    <property type="match status" value="1"/>
</dbReference>
<dbReference type="Gene3D" id="3.20.20.80">
    <property type="entry name" value="Glycosidases"/>
    <property type="match status" value="1"/>
</dbReference>
<gene>
    <name evidence="9" type="ORF">DXA50_08820</name>
    <name evidence="8" type="ORF">I6J59_08490</name>
</gene>
<keyword evidence="4" id="KW-0378">Hydrolase</keyword>
<feature type="signal peptide" evidence="6">
    <location>
        <begin position="1"/>
        <end position="23"/>
    </location>
</feature>
<dbReference type="InterPro" id="IPR000933">
    <property type="entry name" value="Glyco_hydro_29"/>
</dbReference>
<dbReference type="InterPro" id="IPR017853">
    <property type="entry name" value="GH"/>
</dbReference>
<accession>A0A413INS8</accession>
<reference evidence="9 10" key="1">
    <citation type="submission" date="2018-08" db="EMBL/GenBank/DDBJ databases">
        <title>A genome reference for cultivated species of the human gut microbiota.</title>
        <authorList>
            <person name="Zou Y."/>
            <person name="Xue W."/>
            <person name="Luo G."/>
        </authorList>
    </citation>
    <scope>NUCLEOTIDE SEQUENCE [LARGE SCALE GENOMIC DNA]</scope>
    <source>
        <strain evidence="9 10">OF02-7</strain>
    </source>
</reference>
<evidence type="ECO:0000256" key="2">
    <source>
        <dbReference type="ARBA" id="ARBA00012662"/>
    </source>
</evidence>
<dbReference type="GO" id="GO:0005764">
    <property type="term" value="C:lysosome"/>
    <property type="evidence" value="ECO:0007669"/>
    <property type="project" value="TreeGrafter"/>
</dbReference>
<dbReference type="Proteomes" id="UP000286063">
    <property type="component" value="Unassembled WGS sequence"/>
</dbReference>
<dbReference type="Gene3D" id="2.60.120.260">
    <property type="entry name" value="Galactose-binding domain-like"/>
    <property type="match status" value="1"/>
</dbReference>
<evidence type="ECO:0000313" key="8">
    <source>
        <dbReference type="EMBL" id="QRO51617.1"/>
    </source>
</evidence>
<evidence type="ECO:0000256" key="1">
    <source>
        <dbReference type="ARBA" id="ARBA00007951"/>
    </source>
</evidence>
<dbReference type="InterPro" id="IPR057739">
    <property type="entry name" value="Glyco_hydro_29_N"/>
</dbReference>
<dbReference type="GO" id="GO:0004560">
    <property type="term" value="F:alpha-L-fucosidase activity"/>
    <property type="evidence" value="ECO:0007669"/>
    <property type="project" value="InterPro"/>
</dbReference>
<feature type="chain" id="PRO_5044602374" description="alpha-L-fucosidase" evidence="6">
    <location>
        <begin position="24"/>
        <end position="484"/>
    </location>
</feature>
<feature type="domain" description="Glycoside hydrolase family 29 N-terminal" evidence="7">
    <location>
        <begin position="83"/>
        <end position="375"/>
    </location>
</feature>
<dbReference type="EMBL" id="QSCR01000012">
    <property type="protein sequence ID" value="RGY18277.1"/>
    <property type="molecule type" value="Genomic_DNA"/>
</dbReference>
<dbReference type="Pfam" id="PF01120">
    <property type="entry name" value="Alpha_L_fucos"/>
    <property type="match status" value="1"/>
</dbReference>
<evidence type="ECO:0000256" key="5">
    <source>
        <dbReference type="ARBA" id="ARBA00023295"/>
    </source>
</evidence>
<sequence length="484" mass="55107">MTAVRICYIIWCFLCVISLSAEAQKGKYFEKNVRFPEKVTLEEKVEIAARLVPTKQQLAWQQLELTAFIHFGINTFTGKEQGDGKEFPVMFNPVALDAEQWVKALKAGGLKSVVLTAKHHDGFCLWPTKTTRHAITASPWKNGKGDVVRELKKACDRNGMKFGIYLSLLDRNISYYGDSPRYNEFFVKQLTELLTEYGKIDEIWLDGTSEVGIDGKRQEYDWELILKTIHKLQPNAVTAFYGDDVRWIGNESGRGREIEWSSVALVPGCYPDAKKRNEEMRLSVFSRNLGGKEIIDRATELFWYPSEVSVSIRPSWFYHEREDSKVKSLSELVRVYFQSVGCNSSLLLNVSPDKRGVLCETDVTRLKEFGEYLEKMYAKDFISRWTRAWTARKGESKEYTLGKGCTINTILLQEDIGRGQRVESFTVEGLVNGTWQVLGKGGTIGYKRLLHIPDIAVETIRVTINGCRKEANISRVGAFLAPKI</sequence>
<dbReference type="EC" id="3.2.1.51" evidence="2"/>
<evidence type="ECO:0000313" key="11">
    <source>
        <dbReference type="Proteomes" id="UP000654720"/>
    </source>
</evidence>
<dbReference type="AlphaFoldDB" id="A0A413INS8"/>
<evidence type="ECO:0000313" key="9">
    <source>
        <dbReference type="EMBL" id="RGY18277.1"/>
    </source>
</evidence>
<name>A0A413INS8_9BACT</name>